<dbReference type="HOGENOM" id="CLU_048259_1_1_9"/>
<dbReference type="PANTHER" id="PTHR38447:SF1">
    <property type="entry name" value="RNA POLYMERASE-BINDING TRANSCRIPTION FACTOR CARD"/>
    <property type="match status" value="1"/>
</dbReference>
<accession>A0A0E3JR31</accession>
<sequence>MVINERKVFVPNYGAGIMTKVEDSKSYDLNKKYVSIFILIDNINLYIPEDRLLGYRIRNIASKESLDKAFDIIKSMPQNIEKKWSKRYKKNNDKIKQGDLFQMCEVIRDLYYLKSNGAIPPGERRILDKVESMVGSEVALILDIEVEDALSEIRKLGK</sequence>
<feature type="domain" description="CarD-like/TRCF RNAP-interacting" evidence="1">
    <location>
        <begin position="7"/>
        <end position="111"/>
    </location>
</feature>
<dbReference type="Pfam" id="PF21095">
    <property type="entry name" value="CarD_C"/>
    <property type="match status" value="1"/>
</dbReference>
<evidence type="ECO:0000313" key="2">
    <source>
        <dbReference type="EMBL" id="AKA71385.1"/>
    </source>
</evidence>
<dbReference type="InterPro" id="IPR003711">
    <property type="entry name" value="CarD-like/TRCF_RID"/>
</dbReference>
<dbReference type="EMBL" id="CP009933">
    <property type="protein sequence ID" value="AKA71385.1"/>
    <property type="molecule type" value="Genomic_DNA"/>
</dbReference>
<organism evidence="2 3">
    <name type="scientific">Clostridium scatologenes</name>
    <dbReference type="NCBI Taxonomy" id="1548"/>
    <lineage>
        <taxon>Bacteria</taxon>
        <taxon>Bacillati</taxon>
        <taxon>Bacillota</taxon>
        <taxon>Clostridia</taxon>
        <taxon>Eubacteriales</taxon>
        <taxon>Clostridiaceae</taxon>
        <taxon>Clostridium</taxon>
    </lineage>
</organism>
<dbReference type="Gene3D" id="1.20.58.1290">
    <property type="entry name" value="CarD-like, C-terminal domain"/>
    <property type="match status" value="1"/>
</dbReference>
<gene>
    <name evidence="2" type="ORF">CSCA_4260</name>
</gene>
<keyword evidence="3" id="KW-1185">Reference proteome</keyword>
<dbReference type="KEGG" id="csq:CSCA_4260"/>
<dbReference type="RefSeq" id="WP_029163581.1">
    <property type="nucleotide sequence ID" value="NZ_CP009933.1"/>
</dbReference>
<dbReference type="SMART" id="SM01058">
    <property type="entry name" value="CarD_TRCF"/>
    <property type="match status" value="1"/>
</dbReference>
<reference evidence="2 3" key="1">
    <citation type="journal article" date="2015" name="J. Biotechnol.">
        <title>Complete genome sequence of a malodorant-producing acetogen, Clostridium scatologenes ATCC 25775(T).</title>
        <authorList>
            <person name="Zhu Z."/>
            <person name="Guo T."/>
            <person name="Zheng H."/>
            <person name="Song T."/>
            <person name="Ouyang P."/>
            <person name="Xie J."/>
        </authorList>
    </citation>
    <scope>NUCLEOTIDE SEQUENCE [LARGE SCALE GENOMIC DNA]</scope>
    <source>
        <strain evidence="2 3">ATCC 25775</strain>
    </source>
</reference>
<dbReference type="Proteomes" id="UP000033115">
    <property type="component" value="Chromosome"/>
</dbReference>
<dbReference type="GO" id="GO:0009303">
    <property type="term" value="P:rRNA transcription"/>
    <property type="evidence" value="ECO:0007669"/>
    <property type="project" value="TreeGrafter"/>
</dbReference>
<dbReference type="InterPro" id="IPR048792">
    <property type="entry name" value="CarD_C"/>
</dbReference>
<protein>
    <submittedName>
        <fullName evidence="2">Transcriptional regulator, CarD family</fullName>
    </submittedName>
</protein>
<dbReference type="InterPro" id="IPR042215">
    <property type="entry name" value="CarD-like_C"/>
</dbReference>
<dbReference type="AlphaFoldDB" id="A0A0E3JR31"/>
<evidence type="ECO:0000313" key="3">
    <source>
        <dbReference type="Proteomes" id="UP000033115"/>
    </source>
</evidence>
<evidence type="ECO:0000259" key="1">
    <source>
        <dbReference type="SMART" id="SM01058"/>
    </source>
</evidence>
<dbReference type="STRING" id="1548.CSCA_4260"/>
<dbReference type="PANTHER" id="PTHR38447">
    <property type="entry name" value="TRANSCRIPTION FACTOR YDEB-RELATED"/>
    <property type="match status" value="1"/>
</dbReference>
<dbReference type="InterPro" id="IPR052531">
    <property type="entry name" value="CarD-like_regulator"/>
</dbReference>
<proteinExistence type="predicted"/>
<name>A0A0E3JR31_CLOSL</name>